<feature type="compositionally biased region" description="Basic and acidic residues" evidence="1">
    <location>
        <begin position="218"/>
        <end position="238"/>
    </location>
</feature>
<reference evidence="2" key="1">
    <citation type="journal article" date="2021" name="Proc. Natl. Acad. Sci. U.S.A.">
        <title>Three genomes in the algal genus Volvox reveal the fate of a haploid sex-determining region after a transition to homothallism.</title>
        <authorList>
            <person name="Yamamoto K."/>
            <person name="Hamaji T."/>
            <person name="Kawai-Toyooka H."/>
            <person name="Matsuzaki R."/>
            <person name="Takahashi F."/>
            <person name="Nishimura Y."/>
            <person name="Kawachi M."/>
            <person name="Noguchi H."/>
            <person name="Minakuchi Y."/>
            <person name="Umen J.G."/>
            <person name="Toyoda A."/>
            <person name="Nozaki H."/>
        </authorList>
    </citation>
    <scope>NUCLEOTIDE SEQUENCE</scope>
    <source>
        <strain evidence="2">NIES-3786</strain>
    </source>
</reference>
<dbReference type="EMBL" id="BNCP01000001">
    <property type="protein sequence ID" value="GIL69985.1"/>
    <property type="molecule type" value="Genomic_DNA"/>
</dbReference>
<comment type="caution">
    <text evidence="2">The sequence shown here is derived from an EMBL/GenBank/DDBJ whole genome shotgun (WGS) entry which is preliminary data.</text>
</comment>
<evidence type="ECO:0000256" key="1">
    <source>
        <dbReference type="SAM" id="MobiDB-lite"/>
    </source>
</evidence>
<dbReference type="AlphaFoldDB" id="A0A8J4BXC1"/>
<keyword evidence="3" id="KW-1185">Reference proteome</keyword>
<feature type="compositionally biased region" description="Low complexity" evidence="1">
    <location>
        <begin position="427"/>
        <end position="437"/>
    </location>
</feature>
<feature type="non-terminal residue" evidence="2">
    <location>
        <position position="1"/>
    </location>
</feature>
<feature type="compositionally biased region" description="Low complexity" evidence="1">
    <location>
        <begin position="450"/>
        <end position="470"/>
    </location>
</feature>
<feature type="region of interest" description="Disordered" evidence="1">
    <location>
        <begin position="351"/>
        <end position="394"/>
    </location>
</feature>
<dbReference type="OrthoDB" id="551920at2759"/>
<feature type="region of interest" description="Disordered" evidence="1">
    <location>
        <begin position="50"/>
        <end position="106"/>
    </location>
</feature>
<feature type="region of interest" description="Disordered" evidence="1">
    <location>
        <begin position="1"/>
        <end position="30"/>
    </location>
</feature>
<feature type="region of interest" description="Disordered" evidence="1">
    <location>
        <begin position="203"/>
        <end position="257"/>
    </location>
</feature>
<feature type="compositionally biased region" description="Low complexity" evidence="1">
    <location>
        <begin position="245"/>
        <end position="257"/>
    </location>
</feature>
<feature type="compositionally biased region" description="Polar residues" evidence="1">
    <location>
        <begin position="82"/>
        <end position="91"/>
    </location>
</feature>
<organism evidence="2 3">
    <name type="scientific">Volvox reticuliferus</name>
    <dbReference type="NCBI Taxonomy" id="1737510"/>
    <lineage>
        <taxon>Eukaryota</taxon>
        <taxon>Viridiplantae</taxon>
        <taxon>Chlorophyta</taxon>
        <taxon>core chlorophytes</taxon>
        <taxon>Chlorophyceae</taxon>
        <taxon>CS clade</taxon>
        <taxon>Chlamydomonadales</taxon>
        <taxon>Volvocaceae</taxon>
        <taxon>Volvox</taxon>
    </lineage>
</organism>
<feature type="compositionally biased region" description="Low complexity" evidence="1">
    <location>
        <begin position="50"/>
        <end position="59"/>
    </location>
</feature>
<evidence type="ECO:0000313" key="2">
    <source>
        <dbReference type="EMBL" id="GIL69985.1"/>
    </source>
</evidence>
<evidence type="ECO:0000313" key="3">
    <source>
        <dbReference type="Proteomes" id="UP000747110"/>
    </source>
</evidence>
<sequence>GLKGSPAPFRGAGGGERHVPPATSATPVDATAKTVAATAVVGVASSTPATAASGTAAQGGNAGRVHRGPSPLGRTSPVGRTARQQPFSSPMSAPEPVAAAAQWRKGSATPTSTTVFIAGKAPQANKKEAAAAAAAAVKPSANATVTSVNEKLKAAAAAAAAAPAAFSPPSLLSGPAAAATHRSAVGMSAPLSPRRQPSVCIAAQGGAGPARSDSGNGGREDVKGKVAAEEGSRCEDRRTVRRVKSASTANTTGGSTRGAAAAVAAATAGVCAAELSYSSRQFVRSEVVSRALSTWEGADLEVVCMYDSNFQTANRQGQHGVPMRVSPRTNIGPISYLYRWYCKRATKFRSPVAPEDLPDAPMMPPGETHRSVPAGSHRSGSAKRSSRPNSGVAGGGAVAAAAAAAAADPAWLRKATTRRNHGGPSIVSGEGAVAAAPGGSGGASGGVAGGSASPADHGRLSSATSTATSSGRRLNCSPDPVISLSELVDLLEDMEIVPQLATRVDVTKIFNATFQAFSHAAAAAGAATSGSEIITTTTISSNPPATATATATAWAAPGGNASRAVSISHHHTSSKQ</sequence>
<feature type="compositionally biased region" description="Gly residues" evidence="1">
    <location>
        <begin position="438"/>
        <end position="449"/>
    </location>
</feature>
<dbReference type="Proteomes" id="UP000747110">
    <property type="component" value="Unassembled WGS sequence"/>
</dbReference>
<gene>
    <name evidence="2" type="ORF">Vretifemale_754</name>
</gene>
<feature type="non-terminal residue" evidence="2">
    <location>
        <position position="576"/>
    </location>
</feature>
<feature type="region of interest" description="Disordered" evidence="1">
    <location>
        <begin position="418"/>
        <end position="478"/>
    </location>
</feature>
<name>A0A8J4BXC1_9CHLO</name>
<protein>
    <submittedName>
        <fullName evidence="2">Uncharacterized protein</fullName>
    </submittedName>
</protein>
<accession>A0A8J4BXC1</accession>
<proteinExistence type="predicted"/>